<evidence type="ECO:0000256" key="1">
    <source>
        <dbReference type="ARBA" id="ARBA00004370"/>
    </source>
</evidence>
<dbReference type="STRING" id="658429.L8FTY6"/>
<dbReference type="Gene3D" id="1.20.1270.60">
    <property type="entry name" value="Arfaptin homology (AH) domain/BAR domain"/>
    <property type="match status" value="1"/>
</dbReference>
<dbReference type="SUPFAM" id="SSF50729">
    <property type="entry name" value="PH domain-like"/>
    <property type="match status" value="1"/>
</dbReference>
<feature type="compositionally biased region" description="Basic and acidic residues" evidence="5">
    <location>
        <begin position="487"/>
        <end position="498"/>
    </location>
</feature>
<dbReference type="InterPro" id="IPR027267">
    <property type="entry name" value="AH/BAR_dom_sf"/>
</dbReference>
<dbReference type="HOGENOM" id="CLU_001720_0_0_1"/>
<organism evidence="8 9">
    <name type="scientific">Pseudogymnoascus destructans (strain ATCC MYA-4855 / 20631-21)</name>
    <name type="common">Bat white-nose syndrome fungus</name>
    <name type="synonym">Geomyces destructans</name>
    <dbReference type="NCBI Taxonomy" id="658429"/>
    <lineage>
        <taxon>Eukaryota</taxon>
        <taxon>Fungi</taxon>
        <taxon>Dikarya</taxon>
        <taxon>Ascomycota</taxon>
        <taxon>Pezizomycotina</taxon>
        <taxon>Leotiomycetes</taxon>
        <taxon>Thelebolales</taxon>
        <taxon>Thelebolaceae</taxon>
        <taxon>Pseudogymnoascus</taxon>
    </lineage>
</organism>
<accession>L8FTY6</accession>
<keyword evidence="3" id="KW-1133">Transmembrane helix</keyword>
<evidence type="ECO:0008006" key="10">
    <source>
        <dbReference type="Google" id="ProtNLM"/>
    </source>
</evidence>
<dbReference type="Gene3D" id="2.30.29.30">
    <property type="entry name" value="Pleckstrin-homology domain (PH domain)/Phosphotyrosine-binding domain (PTB)"/>
    <property type="match status" value="1"/>
</dbReference>
<dbReference type="EMBL" id="GL573346">
    <property type="protein sequence ID" value="ELR04357.1"/>
    <property type="molecule type" value="Genomic_DNA"/>
</dbReference>
<dbReference type="Pfam" id="PF16746">
    <property type="entry name" value="BAR_3"/>
    <property type="match status" value="1"/>
</dbReference>
<dbReference type="FunCoup" id="L8FTY6">
    <property type="interactions" value="42"/>
</dbReference>
<dbReference type="Proteomes" id="UP000011064">
    <property type="component" value="Unassembled WGS sequence"/>
</dbReference>
<evidence type="ECO:0000259" key="6">
    <source>
        <dbReference type="PROSITE" id="PS50003"/>
    </source>
</evidence>
<evidence type="ECO:0000256" key="2">
    <source>
        <dbReference type="ARBA" id="ARBA00022692"/>
    </source>
</evidence>
<feature type="region of interest" description="Disordered" evidence="5">
    <location>
        <begin position="468"/>
        <end position="498"/>
    </location>
</feature>
<keyword evidence="4" id="KW-0472">Membrane</keyword>
<reference evidence="9" key="1">
    <citation type="submission" date="2010-09" db="EMBL/GenBank/DDBJ databases">
        <title>The genome sequence of Geomyces destructans 20631-21.</title>
        <authorList>
            <consortium name="The Broad Institute Genome Sequencing Platform"/>
            <person name="Cuomo C.A."/>
            <person name="Blehert D.S."/>
            <person name="Lorch J.M."/>
            <person name="Young S.K."/>
            <person name="Zeng Q."/>
            <person name="Gargeya S."/>
            <person name="Fitzgerald M."/>
            <person name="Haas B."/>
            <person name="Abouelleil A."/>
            <person name="Alvarado L."/>
            <person name="Arachchi H.M."/>
            <person name="Berlin A."/>
            <person name="Brown A."/>
            <person name="Chapman S.B."/>
            <person name="Chen Z."/>
            <person name="Dunbar C."/>
            <person name="Freedman E."/>
            <person name="Gearin G."/>
            <person name="Gellesch M."/>
            <person name="Goldberg J."/>
            <person name="Griggs A."/>
            <person name="Gujja S."/>
            <person name="Heiman D."/>
            <person name="Howarth C."/>
            <person name="Larson L."/>
            <person name="Lui A."/>
            <person name="MacDonald P.J.P."/>
            <person name="Montmayeur A."/>
            <person name="Murphy C."/>
            <person name="Neiman D."/>
            <person name="Pearson M."/>
            <person name="Priest M."/>
            <person name="Roberts A."/>
            <person name="Saif S."/>
            <person name="Shea T."/>
            <person name="Shenoy N."/>
            <person name="Sisk P."/>
            <person name="Stolte C."/>
            <person name="Sykes S."/>
            <person name="Wortman J."/>
            <person name="Nusbaum C."/>
            <person name="Birren B."/>
        </authorList>
    </citation>
    <scope>NUCLEOTIDE SEQUENCE [LARGE SCALE GENOMIC DNA]</scope>
    <source>
        <strain evidence="9">ATCC MYA-4855 / 20631-21</strain>
    </source>
</reference>
<dbReference type="Pfam" id="PF16016">
    <property type="entry name" value="VASt"/>
    <property type="match status" value="1"/>
</dbReference>
<dbReference type="PROSITE" id="PS50003">
    <property type="entry name" value="PH_DOMAIN"/>
    <property type="match status" value="1"/>
</dbReference>
<dbReference type="CDD" id="cd13280">
    <property type="entry name" value="PH_SIP3"/>
    <property type="match status" value="1"/>
</dbReference>
<evidence type="ECO:0000256" key="5">
    <source>
        <dbReference type="SAM" id="MobiDB-lite"/>
    </source>
</evidence>
<dbReference type="Pfam" id="PF00169">
    <property type="entry name" value="PH"/>
    <property type="match status" value="1"/>
</dbReference>
<dbReference type="PROSITE" id="PS51778">
    <property type="entry name" value="VAST"/>
    <property type="match status" value="1"/>
</dbReference>
<feature type="region of interest" description="Disordered" evidence="5">
    <location>
        <begin position="634"/>
        <end position="661"/>
    </location>
</feature>
<sequence length="1412" mass="156631">MSEVVAAQPPALEHARPPLTLLPVGLKEAALDSPTFRATAVHFSDQVELVERWLDAYVKSTTRLIHDVGALEETINTFLNRSLLPTNVSEAVFDHDYTLLAMQRFGEGSRDWWSQFVGGAKRMETMLVEPLKAFMTGELRNFKDARRYLEQSQRVFDTTLARYLAQSKTKEPSSLREDAFQVHETRKAYLKASLDFCLLAPQVRFTLDKLLVQVSTEQWKDMKKSRELAGMNATRWNAEMERIKGWSREMDSGEHVFRRELQAARKEIAQTASVAAQPSRELEDYHLSTVPYISAKGPSLLNLQASSMSEKQGWLCLRVISGKPARTTWARRWFYVKNGIFGWLVQGSQSGGVEESEKIGVLLCNVKPAVSEDRRFCFEVKTKNATILLQAETQGELMEWLEGFEIAKNNAIKASADVYYSSTGLDPAFSITPPSVPEFAAKTEGQMSTIEEFSAPPLDRGNTLPIPSFELSGAPRPSVDASTARRSGREEGESGRDHAARLIQKLDLHRRATTNGQDAATPPTPNPSFGAIGGIGIGSLISASHNILPVYAPPVLTQSGTLKSLPAPSEFQYNTLAPSTLANPPAPTNLSKTAVVVSGERGIGLGKSDASGSMPNGILANLWGSSNWGYNNRLGADLSEPRNVKRTPSPKPPGEEEGKTDEKMLVAPGMGTAVSMDIETGVKAQPPSPPHRKAFSADTISSASQISKSAQAAPQVQAVKGEEFPSNYPLELKAQEAQFRTLFADVPREDKVVIVFRATWNPNGQQEFPGRVYVTQKDMYFYSHHLGLVLITSASLDTIDEVTAAPGKDCDFLFLHLKESAITSDFTRITIKTFLEPLRLLQSRLNYLIETHQQQSPKSLKDIMTDLVKLETDAQPPSSSNSSWEDLSLPTLNERRATRRDRDLKRAIHVSRGATLEAPRPAKFQLPAHPVIYEPPDMPHKSVERIFETSPKSLFHVLFGDKSAVFQLLYHQRRAQRIAQGPWTPLERQGDAQGRMQRDFSFQIDYTDLFRRQWQANVVDSQVIDVLNDHVCYVVSDYKTPWHLPHHAYFKLVKKIVITYVAKSRCKLAIFTAVQWSHAPAFSKGLVERQATDDLDLDALDLADLVADQVRKLGPSARTSKAVQIFGHVGQQTSVSLFSSADGALPSRHAIKQRTLGTMVWERTSSFLETAVSVIMMWTFALLRKAWSVASANSILLSLLALSVLANVFMSGKDASEWWTERGAARYMARLGVGPNTMMSKAVFIADLEDAVRVGWESREESPCYSTFLTLTNTTDLDAPFSASHSPSHSHSSYTPNSPLVIRSKSSTASARRLLTARQSLATQRFDLLVALRVVNRVERAVVQAEWEEWVRGEGGGVRRLGGGWVVVGGRVRWGRRRWSGCLGGRMGVIVGVVGGKRRGWGGMCSFEMGWW</sequence>
<dbReference type="SUPFAM" id="SSF103657">
    <property type="entry name" value="BAR/IMD domain-like"/>
    <property type="match status" value="1"/>
</dbReference>
<comment type="subcellular location">
    <subcellularLocation>
        <location evidence="1">Membrane</location>
    </subcellularLocation>
</comment>
<dbReference type="GO" id="GO:0005737">
    <property type="term" value="C:cytoplasm"/>
    <property type="evidence" value="ECO:0007669"/>
    <property type="project" value="InterPro"/>
</dbReference>
<dbReference type="InterPro" id="IPR004148">
    <property type="entry name" value="BAR_dom"/>
</dbReference>
<evidence type="ECO:0000313" key="8">
    <source>
        <dbReference type="EMBL" id="ELR04357.1"/>
    </source>
</evidence>
<dbReference type="FunFam" id="2.30.29.30:FF:000349">
    <property type="entry name" value="Transcription factor SipA3"/>
    <property type="match status" value="1"/>
</dbReference>
<dbReference type="PANTHER" id="PTHR14248">
    <property type="entry name" value="CYCLIN Y, ISOFORM A"/>
    <property type="match status" value="1"/>
</dbReference>
<dbReference type="InterPro" id="IPR031968">
    <property type="entry name" value="VASt"/>
</dbReference>
<feature type="region of interest" description="Disordered" evidence="5">
    <location>
        <begin position="872"/>
        <end position="898"/>
    </location>
</feature>
<feature type="domain" description="VASt" evidence="7">
    <location>
        <begin position="938"/>
        <end position="1114"/>
    </location>
</feature>
<feature type="domain" description="PH" evidence="6">
    <location>
        <begin position="308"/>
        <end position="409"/>
    </location>
</feature>
<dbReference type="InterPro" id="IPR011993">
    <property type="entry name" value="PH-like_dom_sf"/>
</dbReference>
<evidence type="ECO:0000313" key="9">
    <source>
        <dbReference type="Proteomes" id="UP000011064"/>
    </source>
</evidence>
<dbReference type="FunFam" id="1.20.1270.60:FF:000079">
    <property type="entry name" value="Transcription factor SipA3"/>
    <property type="match status" value="1"/>
</dbReference>
<dbReference type="InterPro" id="IPR001849">
    <property type="entry name" value="PH_domain"/>
</dbReference>
<keyword evidence="9" id="KW-1185">Reference proteome</keyword>
<dbReference type="InterPro" id="IPR039463">
    <property type="entry name" value="Sip3/Lam1_BAR"/>
</dbReference>
<dbReference type="OrthoDB" id="10070851at2759"/>
<name>L8FTY6_PSED2</name>
<protein>
    <recommendedName>
        <fullName evidence="10">SNF1-interacting protein</fullName>
    </recommendedName>
</protein>
<evidence type="ECO:0000259" key="7">
    <source>
        <dbReference type="PROSITE" id="PS51778"/>
    </source>
</evidence>
<dbReference type="InterPro" id="IPR042067">
    <property type="entry name" value="Sip3_PH"/>
</dbReference>
<dbReference type="InParanoid" id="L8FTY6"/>
<keyword evidence="2" id="KW-0812">Transmembrane</keyword>
<evidence type="ECO:0000256" key="4">
    <source>
        <dbReference type="ARBA" id="ARBA00023136"/>
    </source>
</evidence>
<proteinExistence type="predicted"/>
<gene>
    <name evidence="8" type="ORF">GMDG_06732</name>
</gene>
<dbReference type="GO" id="GO:0016020">
    <property type="term" value="C:membrane"/>
    <property type="evidence" value="ECO:0007669"/>
    <property type="project" value="UniProtKB-SubCell"/>
</dbReference>
<feature type="region of interest" description="Disordered" evidence="5">
    <location>
        <begin position="682"/>
        <end position="701"/>
    </location>
</feature>
<dbReference type="VEuPathDB" id="FungiDB:GMDG_06732"/>
<dbReference type="SMART" id="SM00233">
    <property type="entry name" value="PH"/>
    <property type="match status" value="1"/>
</dbReference>
<evidence type="ECO:0000256" key="3">
    <source>
        <dbReference type="ARBA" id="ARBA00022989"/>
    </source>
</evidence>
<dbReference type="CDD" id="cd07609">
    <property type="entry name" value="BAR_SIP3_fungi"/>
    <property type="match status" value="1"/>
</dbReference>